<gene>
    <name evidence="6" type="ORF">OM076_37120</name>
</gene>
<evidence type="ECO:0000313" key="7">
    <source>
        <dbReference type="Proteomes" id="UP001149140"/>
    </source>
</evidence>
<dbReference type="InterPro" id="IPR034660">
    <property type="entry name" value="DinB/YfiT-like"/>
</dbReference>
<feature type="domain" description="Sulfatase-modifying factor enzyme-like" evidence="4">
    <location>
        <begin position="281"/>
        <end position="353"/>
    </location>
</feature>
<dbReference type="Pfam" id="PF12867">
    <property type="entry name" value="DinB_2"/>
    <property type="match status" value="1"/>
</dbReference>
<proteinExistence type="predicted"/>
<dbReference type="Gene3D" id="3.90.1580.10">
    <property type="entry name" value="paralog of FGE (formylglycine-generating enzyme)"/>
    <property type="match status" value="2"/>
</dbReference>
<dbReference type="PANTHER" id="PTHR23150:SF36">
    <property type="entry name" value="HERCYNINE OXYGENASE"/>
    <property type="match status" value="1"/>
</dbReference>
<evidence type="ECO:0000256" key="3">
    <source>
        <dbReference type="ARBA" id="ARBA00037882"/>
    </source>
</evidence>
<keyword evidence="2" id="KW-0408">Iron</keyword>
<dbReference type="InterPro" id="IPR051043">
    <property type="entry name" value="Sulfatase_Mod_Factor_Kinase"/>
</dbReference>
<feature type="domain" description="DinB-like" evidence="5">
    <location>
        <begin position="10"/>
        <end position="107"/>
    </location>
</feature>
<comment type="caution">
    <text evidence="6">The sequence shown here is derived from an EMBL/GenBank/DDBJ whole genome shotgun (WGS) entry which is preliminary data.</text>
</comment>
<dbReference type="Gene3D" id="1.20.120.450">
    <property type="entry name" value="dinb family like domain"/>
    <property type="match status" value="1"/>
</dbReference>
<keyword evidence="1" id="KW-0560">Oxidoreductase</keyword>
<dbReference type="PANTHER" id="PTHR23150">
    <property type="entry name" value="SULFATASE MODIFYING FACTOR 1, 2"/>
    <property type="match status" value="1"/>
</dbReference>
<dbReference type="SUPFAM" id="SSF56436">
    <property type="entry name" value="C-type lectin-like"/>
    <property type="match status" value="1"/>
</dbReference>
<comment type="pathway">
    <text evidence="3">Amino-acid biosynthesis; ergothioneine biosynthesis.</text>
</comment>
<organism evidence="6 7">
    <name type="scientific">Solirubrobacter ginsenosidimutans</name>
    <dbReference type="NCBI Taxonomy" id="490573"/>
    <lineage>
        <taxon>Bacteria</taxon>
        <taxon>Bacillati</taxon>
        <taxon>Actinomycetota</taxon>
        <taxon>Thermoleophilia</taxon>
        <taxon>Solirubrobacterales</taxon>
        <taxon>Solirubrobacteraceae</taxon>
        <taxon>Solirubrobacter</taxon>
    </lineage>
</organism>
<reference evidence="6" key="1">
    <citation type="submission" date="2022-10" db="EMBL/GenBank/DDBJ databases">
        <title>The WGS of Solirubrobacter ginsenosidimutans DSM 21036.</title>
        <authorList>
            <person name="Jiang Z."/>
        </authorList>
    </citation>
    <scope>NUCLEOTIDE SEQUENCE</scope>
    <source>
        <strain evidence="6">DSM 21036</strain>
    </source>
</reference>
<evidence type="ECO:0000259" key="4">
    <source>
        <dbReference type="Pfam" id="PF03781"/>
    </source>
</evidence>
<dbReference type="Proteomes" id="UP001149140">
    <property type="component" value="Unassembled WGS sequence"/>
</dbReference>
<name>A0A9X3S7D6_9ACTN</name>
<dbReference type="RefSeq" id="WP_270045206.1">
    <property type="nucleotide sequence ID" value="NZ_JAPDOD010000055.1"/>
</dbReference>
<dbReference type="SUPFAM" id="SSF109854">
    <property type="entry name" value="DinB/YfiT-like putative metalloenzymes"/>
    <property type="match status" value="1"/>
</dbReference>
<dbReference type="InterPro" id="IPR016187">
    <property type="entry name" value="CTDL_fold"/>
</dbReference>
<dbReference type="InterPro" id="IPR005532">
    <property type="entry name" value="SUMF_dom"/>
</dbReference>
<feature type="domain" description="Sulfatase-modifying factor enzyme-like" evidence="4">
    <location>
        <begin position="155"/>
        <end position="277"/>
    </location>
</feature>
<dbReference type="AlphaFoldDB" id="A0A9X3S7D6"/>
<sequence>MVAELHGVMEEVRERTFELVSHLDEAQLTTVLAPIMSPLSWDLGHVAAYEDLWLNHRAAGRELLRDDLAALYDAFETPRKVRGDLEFLRGAELLEYMAAVRQRALEAPVGDGDLHELVIRHELQHTETMLQAMTLAGILPPSFGGPASVSGTGLEFVDVAEGAFEMGAGPSGFAYDNERPRHGEWTDRFSIGRTPITNATWLAFAEGGGYERREWWSDEGWAWKQQYDITHHATAEAGDPDAPVVHVSWFEADAFARAHEARLPTEVEWEKAATWDQLEGVGEVWEWTVSYFTGYPGFIAYPYREYSEVFFGDHYRVLRGGSCATHPRVASLQFRNWDLPERRQLFAGVRIAR</sequence>
<evidence type="ECO:0000256" key="2">
    <source>
        <dbReference type="ARBA" id="ARBA00023004"/>
    </source>
</evidence>
<dbReference type="Pfam" id="PF03781">
    <property type="entry name" value="FGE-sulfatase"/>
    <property type="match status" value="2"/>
</dbReference>
<evidence type="ECO:0000259" key="5">
    <source>
        <dbReference type="Pfam" id="PF12867"/>
    </source>
</evidence>
<dbReference type="EMBL" id="JAPDOD010000055">
    <property type="protein sequence ID" value="MDA0165946.1"/>
    <property type="molecule type" value="Genomic_DNA"/>
</dbReference>
<evidence type="ECO:0000256" key="1">
    <source>
        <dbReference type="ARBA" id="ARBA00023002"/>
    </source>
</evidence>
<keyword evidence="7" id="KW-1185">Reference proteome</keyword>
<accession>A0A9X3S7D6</accession>
<protein>
    <submittedName>
        <fullName evidence="6">SUMF1/EgtB/PvdO family nonheme iron enzyme</fullName>
    </submittedName>
</protein>
<dbReference type="InterPro" id="IPR042095">
    <property type="entry name" value="SUMF_sf"/>
</dbReference>
<dbReference type="InterPro" id="IPR024775">
    <property type="entry name" value="DinB-like"/>
</dbReference>
<evidence type="ECO:0000313" key="6">
    <source>
        <dbReference type="EMBL" id="MDA0165946.1"/>
    </source>
</evidence>